<reference evidence="2" key="1">
    <citation type="submission" date="2021-06" db="EMBL/GenBank/DDBJ databases">
        <authorList>
            <person name="Kallberg Y."/>
            <person name="Tangrot J."/>
            <person name="Rosling A."/>
        </authorList>
    </citation>
    <scope>NUCLEOTIDE SEQUENCE</scope>
    <source>
        <strain evidence="2">FL966</strain>
    </source>
</reference>
<dbReference type="CDD" id="cd00303">
    <property type="entry name" value="retropepsin_like"/>
    <property type="match status" value="1"/>
</dbReference>
<dbReference type="Pfam" id="PF08284">
    <property type="entry name" value="RVP_2"/>
    <property type="match status" value="1"/>
</dbReference>
<dbReference type="InterPro" id="IPR043502">
    <property type="entry name" value="DNA/RNA_pol_sf"/>
</dbReference>
<keyword evidence="1" id="KW-0175">Coiled coil</keyword>
<sequence>LNDILIALQQIQQENQLLRQENMDVRNELNQLLQREAHNHPREPKLSCYPNNRTQVRLLGSRLVGPALAWFASLLEKESALLNDFNSFIKEFEATFGGVNRPIPNWARNDVKDLLLTIEDPTSLNNEISKADHCDGNKFEKFGKKGVLTAVRGLQLDRTHNKNPQNLTHHILIDTLVITVSIQLPDKSMFLVNALIDSGASACFLDYMLAYQYNLPIRRKKTPLLVEVIDGREISSGAVIYETEPLMVRYQDHCEEITFNLIQKPHLQAILELLWLAYHNSNINWHERTLKFPDAAFVSEGSKIATSILLTKYNDFSDVFDEKEANRLPEYRPYDCAINLVPEKQPPWGPIYKLSELELETLRKYIEENLDKGYIRHSRSSARAPILFVKKKDDSLRLCVDYHGLNQATIKNQYPLPLILEQCSSILNKPRRAYLLCETSLGTISSIWPDAKLEKCEFDKDCVEFSRVYY</sequence>
<proteinExistence type="predicted"/>
<dbReference type="Gene3D" id="2.40.70.10">
    <property type="entry name" value="Acid Proteases"/>
    <property type="match status" value="1"/>
</dbReference>
<organism evidence="2 3">
    <name type="scientific">Cetraspora pellucida</name>
    <dbReference type="NCBI Taxonomy" id="1433469"/>
    <lineage>
        <taxon>Eukaryota</taxon>
        <taxon>Fungi</taxon>
        <taxon>Fungi incertae sedis</taxon>
        <taxon>Mucoromycota</taxon>
        <taxon>Glomeromycotina</taxon>
        <taxon>Glomeromycetes</taxon>
        <taxon>Diversisporales</taxon>
        <taxon>Gigasporaceae</taxon>
        <taxon>Cetraspora</taxon>
    </lineage>
</organism>
<keyword evidence="3" id="KW-1185">Reference proteome</keyword>
<dbReference type="Proteomes" id="UP000789759">
    <property type="component" value="Unassembled WGS sequence"/>
</dbReference>
<dbReference type="PANTHER" id="PTHR15503:SF22">
    <property type="entry name" value="TRANSPOSON TY3-I GAG POLYPROTEIN"/>
    <property type="match status" value="1"/>
</dbReference>
<evidence type="ECO:0000256" key="1">
    <source>
        <dbReference type="SAM" id="Coils"/>
    </source>
</evidence>
<name>A0A9N9IZP6_9GLOM</name>
<dbReference type="AlphaFoldDB" id="A0A9N9IZP6"/>
<feature type="non-terminal residue" evidence="2">
    <location>
        <position position="1"/>
    </location>
</feature>
<evidence type="ECO:0000313" key="3">
    <source>
        <dbReference type="Proteomes" id="UP000789759"/>
    </source>
</evidence>
<dbReference type="SUPFAM" id="SSF56672">
    <property type="entry name" value="DNA/RNA polymerases"/>
    <property type="match status" value="1"/>
</dbReference>
<dbReference type="PANTHER" id="PTHR15503">
    <property type="entry name" value="LDOC1 RELATED"/>
    <property type="match status" value="1"/>
</dbReference>
<accession>A0A9N9IZP6</accession>
<comment type="caution">
    <text evidence="2">The sequence shown here is derived from an EMBL/GenBank/DDBJ whole genome shotgun (WGS) entry which is preliminary data.</text>
</comment>
<dbReference type="InterPro" id="IPR021109">
    <property type="entry name" value="Peptidase_aspartic_dom_sf"/>
</dbReference>
<dbReference type="Gene3D" id="3.10.10.10">
    <property type="entry name" value="HIV Type 1 Reverse Transcriptase, subunit A, domain 1"/>
    <property type="match status" value="1"/>
</dbReference>
<dbReference type="EMBL" id="CAJVQA010018696">
    <property type="protein sequence ID" value="CAG8755553.1"/>
    <property type="molecule type" value="Genomic_DNA"/>
</dbReference>
<evidence type="ECO:0000313" key="2">
    <source>
        <dbReference type="EMBL" id="CAG8755553.1"/>
    </source>
</evidence>
<protein>
    <submittedName>
        <fullName evidence="2">572_t:CDS:1</fullName>
    </submittedName>
</protein>
<feature type="coiled-coil region" evidence="1">
    <location>
        <begin position="1"/>
        <end position="35"/>
    </location>
</feature>
<dbReference type="InterPro" id="IPR032567">
    <property type="entry name" value="RTL1-rel"/>
</dbReference>
<dbReference type="OrthoDB" id="2449549at2759"/>
<gene>
    <name evidence="2" type="ORF">CPELLU_LOCUS14982</name>
</gene>